<dbReference type="AlphaFoldDB" id="A0A3E1P9H7"/>
<comment type="caution">
    <text evidence="1">The sequence shown here is derived from an EMBL/GenBank/DDBJ whole genome shotgun (WGS) entry which is preliminary data.</text>
</comment>
<evidence type="ECO:0000313" key="2">
    <source>
        <dbReference type="Proteomes" id="UP000261174"/>
    </source>
</evidence>
<evidence type="ECO:0000313" key="1">
    <source>
        <dbReference type="EMBL" id="RFM36839.1"/>
    </source>
</evidence>
<dbReference type="InterPro" id="IPR016024">
    <property type="entry name" value="ARM-type_fold"/>
</dbReference>
<accession>A0A3E1P9H7</accession>
<organism evidence="1 2">
    <name type="scientific">Chitinophaga silvisoli</name>
    <dbReference type="NCBI Taxonomy" id="2291814"/>
    <lineage>
        <taxon>Bacteria</taxon>
        <taxon>Pseudomonadati</taxon>
        <taxon>Bacteroidota</taxon>
        <taxon>Chitinophagia</taxon>
        <taxon>Chitinophagales</taxon>
        <taxon>Chitinophagaceae</taxon>
        <taxon>Chitinophaga</taxon>
    </lineage>
</organism>
<dbReference type="OrthoDB" id="1117222at2"/>
<dbReference type="RefSeq" id="WP_116852158.1">
    <property type="nucleotide sequence ID" value="NZ_QTJV01000001.1"/>
</dbReference>
<protein>
    <submittedName>
        <fullName evidence="1">DNA alkylation repair protein</fullName>
    </submittedName>
</protein>
<sequence>MDTSEIIDLLKEAADPTHHAGMRRFGIDNEKALGVKIPEVRKLAKLIKKNHELALRLWDTQIHEARILASLIADPKLVTPELIDSWTKDFSSWDVCDQTCGNLFDRTPFAIEKAMEFSRHEEEFVKRAGFVLMATLAVHDKKSGDKTFTQFFPVIEREAWDHRNFVKKAVNWALRQIGKRNHTLHPLAIQCAERILLQESKAARWIATDALRELTSISPTHKFKNR</sequence>
<reference evidence="1 2" key="1">
    <citation type="submission" date="2018-08" db="EMBL/GenBank/DDBJ databases">
        <title>Chitinophaga sp. K20C18050901, a novel bacterium isolated from forest soil.</title>
        <authorList>
            <person name="Wang C."/>
        </authorList>
    </citation>
    <scope>NUCLEOTIDE SEQUENCE [LARGE SCALE GENOMIC DNA]</scope>
    <source>
        <strain evidence="1 2">K20C18050901</strain>
    </source>
</reference>
<dbReference type="EMBL" id="QTJV01000001">
    <property type="protein sequence ID" value="RFM36839.1"/>
    <property type="molecule type" value="Genomic_DNA"/>
</dbReference>
<dbReference type="Pfam" id="PF08713">
    <property type="entry name" value="DNA_alkylation"/>
    <property type="match status" value="1"/>
</dbReference>
<keyword evidence="2" id="KW-1185">Reference proteome</keyword>
<dbReference type="CDD" id="cd06561">
    <property type="entry name" value="AlkD_like"/>
    <property type="match status" value="1"/>
</dbReference>
<dbReference type="PANTHER" id="PTHR41291">
    <property type="entry name" value="DNA ALKYLATION REPAIR PROTEIN"/>
    <property type="match status" value="1"/>
</dbReference>
<dbReference type="Proteomes" id="UP000261174">
    <property type="component" value="Unassembled WGS sequence"/>
</dbReference>
<dbReference type="SUPFAM" id="SSF48371">
    <property type="entry name" value="ARM repeat"/>
    <property type="match status" value="1"/>
</dbReference>
<gene>
    <name evidence="1" type="ORF">DXN04_04890</name>
</gene>
<dbReference type="Gene3D" id="1.25.10.90">
    <property type="match status" value="1"/>
</dbReference>
<dbReference type="InterPro" id="IPR014825">
    <property type="entry name" value="DNA_alkylation"/>
</dbReference>
<name>A0A3E1P9H7_9BACT</name>
<dbReference type="PANTHER" id="PTHR41291:SF1">
    <property type="entry name" value="DNA ALKYLATION REPAIR PROTEIN"/>
    <property type="match status" value="1"/>
</dbReference>
<proteinExistence type="predicted"/>